<dbReference type="Pfam" id="PF03127">
    <property type="entry name" value="GAT"/>
    <property type="match status" value="1"/>
</dbReference>
<feature type="domain" description="GAT" evidence="8">
    <location>
        <begin position="229"/>
        <end position="316"/>
    </location>
</feature>
<name>A0ABD1LC50_9FABA</name>
<dbReference type="InterPro" id="IPR044836">
    <property type="entry name" value="TOL_plant"/>
</dbReference>
<evidence type="ECO:0008006" key="11">
    <source>
        <dbReference type="Google" id="ProtNLM"/>
    </source>
</evidence>
<comment type="similarity">
    <text evidence="2">Belongs to the TOM1 family.</text>
</comment>
<dbReference type="EMBL" id="JBGMDY010000010">
    <property type="protein sequence ID" value="KAL2321051.1"/>
    <property type="molecule type" value="Genomic_DNA"/>
</dbReference>
<dbReference type="Pfam" id="PF00790">
    <property type="entry name" value="VHS"/>
    <property type="match status" value="1"/>
</dbReference>
<dbReference type="Gene3D" id="1.25.40.90">
    <property type="match status" value="1"/>
</dbReference>
<dbReference type="PROSITE" id="PS50909">
    <property type="entry name" value="GAT"/>
    <property type="match status" value="1"/>
</dbReference>
<feature type="domain" description="VHS" evidence="7">
    <location>
        <begin position="51"/>
        <end position="178"/>
    </location>
</feature>
<dbReference type="InterPro" id="IPR008942">
    <property type="entry name" value="ENTH_VHS"/>
</dbReference>
<dbReference type="GO" id="GO:0015031">
    <property type="term" value="P:protein transport"/>
    <property type="evidence" value="ECO:0007669"/>
    <property type="project" value="UniProtKB-KW"/>
</dbReference>
<dbReference type="SUPFAM" id="SSF48464">
    <property type="entry name" value="ENTH/VHS domain"/>
    <property type="match status" value="1"/>
</dbReference>
<organism evidence="9 10">
    <name type="scientific">Flemingia macrophylla</name>
    <dbReference type="NCBI Taxonomy" id="520843"/>
    <lineage>
        <taxon>Eukaryota</taxon>
        <taxon>Viridiplantae</taxon>
        <taxon>Streptophyta</taxon>
        <taxon>Embryophyta</taxon>
        <taxon>Tracheophyta</taxon>
        <taxon>Spermatophyta</taxon>
        <taxon>Magnoliopsida</taxon>
        <taxon>eudicotyledons</taxon>
        <taxon>Gunneridae</taxon>
        <taxon>Pentapetalae</taxon>
        <taxon>rosids</taxon>
        <taxon>fabids</taxon>
        <taxon>Fabales</taxon>
        <taxon>Fabaceae</taxon>
        <taxon>Papilionoideae</taxon>
        <taxon>50 kb inversion clade</taxon>
        <taxon>NPAAA clade</taxon>
        <taxon>indigoferoid/millettioid clade</taxon>
        <taxon>Phaseoleae</taxon>
        <taxon>Flemingia</taxon>
    </lineage>
</organism>
<dbReference type="Proteomes" id="UP001603857">
    <property type="component" value="Unassembled WGS sequence"/>
</dbReference>
<dbReference type="SMART" id="SM00288">
    <property type="entry name" value="VHS"/>
    <property type="match status" value="1"/>
</dbReference>
<comment type="caution">
    <text evidence="9">The sequence shown here is derived from an EMBL/GenBank/DDBJ whole genome shotgun (WGS) entry which is preliminary data.</text>
</comment>
<keyword evidence="10" id="KW-1185">Reference proteome</keyword>
<dbReference type="InterPro" id="IPR038425">
    <property type="entry name" value="GAT_sf"/>
</dbReference>
<evidence type="ECO:0000256" key="3">
    <source>
        <dbReference type="ARBA" id="ARBA00022448"/>
    </source>
</evidence>
<evidence type="ECO:0000256" key="5">
    <source>
        <dbReference type="ARBA" id="ARBA00023136"/>
    </source>
</evidence>
<dbReference type="GO" id="GO:0005737">
    <property type="term" value="C:cytoplasm"/>
    <property type="evidence" value="ECO:0007669"/>
    <property type="project" value="UniProtKB-ARBA"/>
</dbReference>
<evidence type="ECO:0000313" key="9">
    <source>
        <dbReference type="EMBL" id="KAL2321051.1"/>
    </source>
</evidence>
<dbReference type="PROSITE" id="PS50179">
    <property type="entry name" value="VHS"/>
    <property type="match status" value="1"/>
</dbReference>
<evidence type="ECO:0000259" key="7">
    <source>
        <dbReference type="PROSITE" id="PS50179"/>
    </source>
</evidence>
<accession>A0ABD1LC50</accession>
<reference evidence="9 10" key="1">
    <citation type="submission" date="2024-08" db="EMBL/GenBank/DDBJ databases">
        <title>Insights into the chromosomal genome structure of Flemingia macrophylla.</title>
        <authorList>
            <person name="Ding Y."/>
            <person name="Zhao Y."/>
            <person name="Bi W."/>
            <person name="Wu M."/>
            <person name="Zhao G."/>
            <person name="Gong Y."/>
            <person name="Li W."/>
            <person name="Zhang P."/>
        </authorList>
    </citation>
    <scope>NUCLEOTIDE SEQUENCE [LARGE SCALE GENOMIC DNA]</scope>
    <source>
        <strain evidence="9">DYQJB</strain>
        <tissue evidence="9">Leaf</tissue>
    </source>
</reference>
<evidence type="ECO:0000256" key="2">
    <source>
        <dbReference type="ARBA" id="ARBA00007708"/>
    </source>
</evidence>
<evidence type="ECO:0000256" key="1">
    <source>
        <dbReference type="ARBA" id="ARBA00004170"/>
    </source>
</evidence>
<evidence type="ECO:0000259" key="8">
    <source>
        <dbReference type="PROSITE" id="PS50909"/>
    </source>
</evidence>
<proteinExistence type="inferred from homology"/>
<evidence type="ECO:0000256" key="6">
    <source>
        <dbReference type="SAM" id="MobiDB-lite"/>
    </source>
</evidence>
<feature type="compositionally biased region" description="Polar residues" evidence="6">
    <location>
        <begin position="317"/>
        <end position="330"/>
    </location>
</feature>
<comment type="subcellular location">
    <subcellularLocation>
        <location evidence="1">Membrane</location>
        <topology evidence="1">Peripheral membrane protein</topology>
    </subcellularLocation>
</comment>
<dbReference type="InterPro" id="IPR002014">
    <property type="entry name" value="VHS_dom"/>
</dbReference>
<feature type="compositionally biased region" description="Basic and acidic residues" evidence="6">
    <location>
        <begin position="384"/>
        <end position="403"/>
    </location>
</feature>
<dbReference type="SUPFAM" id="SSF89009">
    <property type="entry name" value="GAT-like domain"/>
    <property type="match status" value="1"/>
</dbReference>
<feature type="region of interest" description="Disordered" evidence="6">
    <location>
        <begin position="315"/>
        <end position="403"/>
    </location>
</feature>
<dbReference type="InterPro" id="IPR004152">
    <property type="entry name" value="GAT_dom"/>
</dbReference>
<dbReference type="GO" id="GO:0016020">
    <property type="term" value="C:membrane"/>
    <property type="evidence" value="ECO:0007669"/>
    <property type="project" value="UniProtKB-SubCell"/>
</dbReference>
<dbReference type="PANTHER" id="PTHR46646">
    <property type="entry name" value="TOM1-LIKE PROTEIN 1"/>
    <property type="match status" value="1"/>
</dbReference>
<dbReference type="PANTHER" id="PTHR46646:SF5">
    <property type="entry name" value="TOM1-LIKE PROTEIN 2"/>
    <property type="match status" value="1"/>
</dbReference>
<dbReference type="CDD" id="cd03561">
    <property type="entry name" value="VHS"/>
    <property type="match status" value="1"/>
</dbReference>
<keyword evidence="3" id="KW-0813">Transport</keyword>
<sequence>MRSGRRMERLNLAQLGERLKTGGAQMGRMVSGKVKEMLQAPTPESKMVEEATAETLEAPNWGINLRICAMINGDHLTASELVKALKRRISHKNPRVQSLTLDLLEACSSNCHNLFPHIASEKLLHDLLALARSPQAHPHTSTRAFHFIRAWAHSPDLAYLPVFHQTFMSLKEREEPLDMAGGNSQSLPYTSESNADQFPVAPPERYPIPEAELYEVDDPTAFSSNYQLLSIEEKKEHLVVARNSLELLSTILSSEAEPKPLKEDMTVSLLDKCKQSLSVIKGIVEGTIDDEATLFEALYLNDELQQVVSKYEELEAAQSSGAQHPQNADNAKQDTETDQNPNEVPGRFESDEPEASQNLDRKLPQKSNTLEANATEGVNLAETKTVDGTKEKNAESSFKQDTE</sequence>
<dbReference type="AlphaFoldDB" id="A0ABD1LC50"/>
<evidence type="ECO:0000313" key="10">
    <source>
        <dbReference type="Proteomes" id="UP001603857"/>
    </source>
</evidence>
<dbReference type="Gene3D" id="1.20.58.160">
    <property type="match status" value="1"/>
</dbReference>
<protein>
    <recommendedName>
        <fullName evidence="11">TOM1-like protein 2</fullName>
    </recommendedName>
</protein>
<keyword evidence="5" id="KW-0472">Membrane</keyword>
<keyword evidence="4" id="KW-0653">Protein transport</keyword>
<gene>
    <name evidence="9" type="ORF">Fmac_030020</name>
</gene>
<evidence type="ECO:0000256" key="4">
    <source>
        <dbReference type="ARBA" id="ARBA00022927"/>
    </source>
</evidence>